<dbReference type="InterPro" id="IPR025296">
    <property type="entry name" value="DUF4158"/>
</dbReference>
<name>A0A8A6W4L5_9NOCA</name>
<feature type="compositionally biased region" description="Pro residues" evidence="1">
    <location>
        <begin position="208"/>
        <end position="228"/>
    </location>
</feature>
<feature type="compositionally biased region" description="Basic residues" evidence="1">
    <location>
        <begin position="294"/>
        <end position="316"/>
    </location>
</feature>
<evidence type="ECO:0000256" key="1">
    <source>
        <dbReference type="SAM" id="MobiDB-lite"/>
    </source>
</evidence>
<sequence length="364" mass="39767">MSSYAEVEAELAAWVADQAWVTGDGPKAIFASAVDWLREHQALLPGPRTLVRVVTDGRQAADQRLWSQLTDQLTAGSASALLALLDVPEGKRRVSELERLRRGVFRTSSKGMLDALERLTDLIGLGGQSLDVSIPANPPPPLQPSPPTANAEWSGPWPPSPRRPPPQLPPAEPRPRPAPPSAPPANKPQPTRQAKPHTVPPRLAHPPSSYPTPLPPTRRATPPRPPLTSPHRALPDTATAIPRHNLTYRSPPAPDTTTLRLPPADENHSPHRAHPAPPPPTPCPPPPTTTKHPLASRHRPPPRPHRRHRHRRRRQRQPPQHKPPTSWSPQPPPAPPRRRSPPPGSAAGTRPQQPRARRNNPAPA</sequence>
<feature type="region of interest" description="Disordered" evidence="1">
    <location>
        <begin position="131"/>
        <end position="364"/>
    </location>
</feature>
<evidence type="ECO:0000259" key="2">
    <source>
        <dbReference type="Pfam" id="PF13700"/>
    </source>
</evidence>
<reference evidence="3" key="2">
    <citation type="journal article" name="Microb. Cell Fact.">
        <title>A bifunctional enzyme belonging to cytochrome P450 family involved in the O-dealkylation and N-dealkoxymethylation toward chloroacetanilide herbicides in Rhodococcus sp. B2.</title>
        <authorList>
            <person name="Liu H.M."/>
            <person name="Yuan M."/>
            <person name="Liu A.M."/>
            <person name="Ren L."/>
            <person name="Zhu G.P."/>
            <person name="Sun L.N."/>
        </authorList>
    </citation>
    <scope>NUCLEOTIDE SEQUENCE</scope>
    <source>
        <strain evidence="3">B2</strain>
    </source>
</reference>
<dbReference type="AlphaFoldDB" id="A0A8A6W4L5"/>
<feature type="compositionally biased region" description="Pro residues" evidence="1">
    <location>
        <begin position="136"/>
        <end position="147"/>
    </location>
</feature>
<feature type="compositionally biased region" description="Pro residues" evidence="1">
    <location>
        <begin position="275"/>
        <end position="288"/>
    </location>
</feature>
<feature type="domain" description="DUF4158" evidence="2">
    <location>
        <begin position="7"/>
        <end position="55"/>
    </location>
</feature>
<evidence type="ECO:0000313" key="3">
    <source>
        <dbReference type="EMBL" id="QTK22466.1"/>
    </source>
</evidence>
<feature type="compositionally biased region" description="Low complexity" evidence="1">
    <location>
        <begin position="350"/>
        <end position="364"/>
    </location>
</feature>
<proteinExistence type="predicted"/>
<dbReference type="EMBL" id="MW378985">
    <property type="protein sequence ID" value="QTK22466.1"/>
    <property type="molecule type" value="Genomic_DNA"/>
</dbReference>
<protein>
    <submittedName>
        <fullName evidence="3">TnpA</fullName>
    </submittedName>
</protein>
<dbReference type="PRINTS" id="PR01217">
    <property type="entry name" value="PRICHEXTENSN"/>
</dbReference>
<accession>A0A8A6W4L5</accession>
<dbReference type="Pfam" id="PF13700">
    <property type="entry name" value="DUF4158"/>
    <property type="match status" value="1"/>
</dbReference>
<feature type="compositionally biased region" description="Pro residues" evidence="1">
    <location>
        <begin position="156"/>
        <end position="187"/>
    </location>
</feature>
<reference evidence="3" key="1">
    <citation type="submission" date="2020-12" db="EMBL/GenBank/DDBJ databases">
        <authorList>
            <person name="Liu H."/>
        </authorList>
    </citation>
    <scope>NUCLEOTIDE SEQUENCE</scope>
    <source>
        <strain evidence="3">B2</strain>
    </source>
</reference>
<gene>
    <name evidence="3" type="primary">tnpA1</name>
</gene>
<organism evidence="3">
    <name type="scientific">Rhodococcus sp. B2</name>
    <dbReference type="NCBI Taxonomy" id="1185468"/>
    <lineage>
        <taxon>Bacteria</taxon>
        <taxon>Bacillati</taxon>
        <taxon>Actinomycetota</taxon>
        <taxon>Actinomycetes</taxon>
        <taxon>Mycobacteriales</taxon>
        <taxon>Nocardiaceae</taxon>
        <taxon>Rhodococcus</taxon>
    </lineage>
</organism>